<dbReference type="GO" id="GO:0016874">
    <property type="term" value="F:ligase activity"/>
    <property type="evidence" value="ECO:0007669"/>
    <property type="project" value="UniProtKB-KW"/>
</dbReference>
<evidence type="ECO:0000313" key="1">
    <source>
        <dbReference type="EMBL" id="MFC1404380.1"/>
    </source>
</evidence>
<organism evidence="1 2">
    <name type="scientific">Streptacidiphilus cavernicola</name>
    <dbReference type="NCBI Taxonomy" id="3342716"/>
    <lineage>
        <taxon>Bacteria</taxon>
        <taxon>Bacillati</taxon>
        <taxon>Actinomycetota</taxon>
        <taxon>Actinomycetes</taxon>
        <taxon>Kitasatosporales</taxon>
        <taxon>Streptomycetaceae</taxon>
        <taxon>Streptacidiphilus</taxon>
    </lineage>
</organism>
<dbReference type="InterPro" id="IPR009097">
    <property type="entry name" value="Cyclic_Pdiesterase"/>
</dbReference>
<dbReference type="RefSeq" id="WP_232242727.1">
    <property type="nucleotide sequence ID" value="NZ_JBHEZZ010000014.1"/>
</dbReference>
<evidence type="ECO:0000313" key="2">
    <source>
        <dbReference type="Proteomes" id="UP001592528"/>
    </source>
</evidence>
<keyword evidence="1" id="KW-0436">Ligase</keyword>
<gene>
    <name evidence="1" type="ORF">ACEZDJ_24090</name>
</gene>
<accession>A0ABV6USD8</accession>
<dbReference type="PANTHER" id="PTHR40037">
    <property type="entry name" value="PHOSPHOESTERASE YJCG-RELATED"/>
    <property type="match status" value="1"/>
</dbReference>
<proteinExistence type="predicted"/>
<dbReference type="Pfam" id="PF13563">
    <property type="entry name" value="2_5_RNA_ligase2"/>
    <property type="match status" value="1"/>
</dbReference>
<keyword evidence="2" id="KW-1185">Reference proteome</keyword>
<protein>
    <submittedName>
        <fullName evidence="1">2'-5' RNA ligase family protein</fullName>
    </submittedName>
</protein>
<name>A0ABV6USD8_9ACTN</name>
<dbReference type="SUPFAM" id="SSF55144">
    <property type="entry name" value="LigT-like"/>
    <property type="match status" value="1"/>
</dbReference>
<reference evidence="1 2" key="1">
    <citation type="submission" date="2024-09" db="EMBL/GenBank/DDBJ databases">
        <authorList>
            <person name="Lee S.D."/>
        </authorList>
    </citation>
    <scope>NUCLEOTIDE SEQUENCE [LARGE SCALE GENOMIC DNA]</scope>
    <source>
        <strain evidence="1 2">N1-5</strain>
    </source>
</reference>
<sequence>MSIAVPEPWATEIQDARADYGDPLARAIPTHITLLPPTEVDTGALGRIEEHLSAAAAGHRPFRVLLRGSGSFRPVSPVVFVRVEAGVRECRELEASVRRGLLARELSFPYHPHVTVAHGVDPAALDKAFADLRGYRADFEVPGFSLYRFGADEVWRPLRCFTFGPGPG</sequence>
<comment type="caution">
    <text evidence="1">The sequence shown here is derived from an EMBL/GenBank/DDBJ whole genome shotgun (WGS) entry which is preliminary data.</text>
</comment>
<dbReference type="InterPro" id="IPR050580">
    <property type="entry name" value="2H_phosphoesterase_YjcG-like"/>
</dbReference>
<dbReference type="Proteomes" id="UP001592528">
    <property type="component" value="Unassembled WGS sequence"/>
</dbReference>
<dbReference type="EMBL" id="JBHEZZ010000014">
    <property type="protein sequence ID" value="MFC1404380.1"/>
    <property type="molecule type" value="Genomic_DNA"/>
</dbReference>
<dbReference type="Gene3D" id="3.90.1140.10">
    <property type="entry name" value="Cyclic phosphodiesterase"/>
    <property type="match status" value="1"/>
</dbReference>
<dbReference type="PANTHER" id="PTHR40037:SF1">
    <property type="entry name" value="PHOSPHOESTERASE SAOUHSC_00951-RELATED"/>
    <property type="match status" value="1"/>
</dbReference>